<keyword evidence="10" id="KW-1185">Reference proteome</keyword>
<protein>
    <recommendedName>
        <fullName evidence="8">OmpA-like domain-containing protein</fullName>
    </recommendedName>
</protein>
<proteinExistence type="predicted"/>
<dbReference type="EMBL" id="MSCK01000002">
    <property type="protein sequence ID" value="PQJ68469.1"/>
    <property type="molecule type" value="Genomic_DNA"/>
</dbReference>
<dbReference type="PROSITE" id="PS51123">
    <property type="entry name" value="OMPA_2"/>
    <property type="match status" value="1"/>
</dbReference>
<dbReference type="GO" id="GO:0009279">
    <property type="term" value="C:cell outer membrane"/>
    <property type="evidence" value="ECO:0007669"/>
    <property type="project" value="UniProtKB-SubCell"/>
</dbReference>
<dbReference type="Pfam" id="PF00691">
    <property type="entry name" value="OmpA"/>
    <property type="match status" value="1"/>
</dbReference>
<comment type="subcellular location">
    <subcellularLocation>
        <location evidence="1">Cell outer membrane</location>
    </subcellularLocation>
</comment>
<sequence length="383" mass="42330">MKRLILGALLIGSVFQLSAQEFNKWSIDLGAGVQTIVFPSASGYGTDNPDFWQANLGARYMFNERFGLRVDLGYNSISEASDKKPFKSNYYRATLEGVVNAGNILNFKSWTKDFNLLVHGGFGMSRLYASEPIDRDGDEMLHLVAGITPQLKLSNRVSLFADVSGISNFYQTYTFDGTANAERRGISGGIINYSIGVNIALGKNEQHADWYYSEEELATTTELEELSNRLKTAETEIAALKAKDITKEKLVSELDTRYAKAGNEGAKNVDFAKQLIDNGYVNVYFDIDRANVQTGSTSAINFLKTYLENNSSAKAELIGYADETGPEGYNKFLSEKRAKTVYNILVDAGVDANRLSYKGDGEDTTATSTARQLARRVAIRIQK</sequence>
<dbReference type="Proteomes" id="UP000247345">
    <property type="component" value="Unassembled WGS sequence"/>
</dbReference>
<dbReference type="Gene3D" id="3.30.1330.60">
    <property type="entry name" value="OmpA-like domain"/>
    <property type="match status" value="1"/>
</dbReference>
<dbReference type="Pfam" id="PF13505">
    <property type="entry name" value="OMP_b-brl"/>
    <property type="match status" value="1"/>
</dbReference>
<evidence type="ECO:0000256" key="1">
    <source>
        <dbReference type="ARBA" id="ARBA00004442"/>
    </source>
</evidence>
<dbReference type="PROSITE" id="PS01068">
    <property type="entry name" value="OMPA_1"/>
    <property type="match status" value="1"/>
</dbReference>
<evidence type="ECO:0000313" key="9">
    <source>
        <dbReference type="EMBL" id="PQJ68469.1"/>
    </source>
</evidence>
<gene>
    <name evidence="9" type="ORF">BTO14_10365</name>
</gene>
<dbReference type="InterPro" id="IPR050330">
    <property type="entry name" value="Bact_OuterMem_StrucFunc"/>
</dbReference>
<dbReference type="PANTHER" id="PTHR30329">
    <property type="entry name" value="STATOR ELEMENT OF FLAGELLAR MOTOR COMPLEX"/>
    <property type="match status" value="1"/>
</dbReference>
<feature type="domain" description="OmpA-like" evidence="8">
    <location>
        <begin position="272"/>
        <end position="383"/>
    </location>
</feature>
<dbReference type="InterPro" id="IPR036737">
    <property type="entry name" value="OmpA-like_sf"/>
</dbReference>
<evidence type="ECO:0000313" key="10">
    <source>
        <dbReference type="Proteomes" id="UP000247345"/>
    </source>
</evidence>
<evidence type="ECO:0000256" key="2">
    <source>
        <dbReference type="ARBA" id="ARBA00022729"/>
    </source>
</evidence>
<feature type="signal peptide" evidence="7">
    <location>
        <begin position="1"/>
        <end position="19"/>
    </location>
</feature>
<evidence type="ECO:0000256" key="6">
    <source>
        <dbReference type="SAM" id="Coils"/>
    </source>
</evidence>
<dbReference type="RefSeq" id="WP_105049407.1">
    <property type="nucleotide sequence ID" value="NZ_CP150661.1"/>
</dbReference>
<comment type="caution">
    <text evidence="9">The sequence shown here is derived from an EMBL/GenBank/DDBJ whole genome shotgun (WGS) entry which is preliminary data.</text>
</comment>
<organism evidence="9 10">
    <name type="scientific">Polaribacter butkevichii</name>
    <dbReference type="NCBI Taxonomy" id="218490"/>
    <lineage>
        <taxon>Bacteria</taxon>
        <taxon>Pseudomonadati</taxon>
        <taxon>Bacteroidota</taxon>
        <taxon>Flavobacteriia</taxon>
        <taxon>Flavobacteriales</taxon>
        <taxon>Flavobacteriaceae</taxon>
    </lineage>
</organism>
<evidence type="ECO:0000256" key="5">
    <source>
        <dbReference type="PROSITE-ProRule" id="PRU00473"/>
    </source>
</evidence>
<dbReference type="CDD" id="cd07185">
    <property type="entry name" value="OmpA_C-like"/>
    <property type="match status" value="1"/>
</dbReference>
<dbReference type="InterPro" id="IPR006690">
    <property type="entry name" value="OMPA-like_CS"/>
</dbReference>
<name>A0A2P6C6B0_9FLAO</name>
<accession>A0A2P6C6B0</accession>
<dbReference type="Gene3D" id="2.40.160.20">
    <property type="match status" value="1"/>
</dbReference>
<dbReference type="InterPro" id="IPR006664">
    <property type="entry name" value="OMP_bac"/>
</dbReference>
<keyword evidence="2 7" id="KW-0732">Signal</keyword>
<feature type="coiled-coil region" evidence="6">
    <location>
        <begin position="216"/>
        <end position="243"/>
    </location>
</feature>
<feature type="chain" id="PRO_5015160818" description="OmpA-like domain-containing protein" evidence="7">
    <location>
        <begin position="20"/>
        <end position="383"/>
    </location>
</feature>
<dbReference type="PANTHER" id="PTHR30329:SF21">
    <property type="entry name" value="LIPOPROTEIN YIAD-RELATED"/>
    <property type="match status" value="1"/>
</dbReference>
<dbReference type="InterPro" id="IPR027385">
    <property type="entry name" value="Beta-barrel_OMP"/>
</dbReference>
<evidence type="ECO:0000259" key="8">
    <source>
        <dbReference type="PROSITE" id="PS51123"/>
    </source>
</evidence>
<dbReference type="SUPFAM" id="SSF103088">
    <property type="entry name" value="OmpA-like"/>
    <property type="match status" value="1"/>
</dbReference>
<keyword evidence="6" id="KW-0175">Coiled coil</keyword>
<dbReference type="InterPro" id="IPR006665">
    <property type="entry name" value="OmpA-like"/>
</dbReference>
<dbReference type="OrthoDB" id="1522982at2"/>
<evidence type="ECO:0000256" key="4">
    <source>
        <dbReference type="ARBA" id="ARBA00023237"/>
    </source>
</evidence>
<reference evidence="9 10" key="1">
    <citation type="submission" date="2016-12" db="EMBL/GenBank/DDBJ databases">
        <title>Trade-off between light-utilization and light-protection in marine flavobacteria.</title>
        <authorList>
            <person name="Kumagai Y."/>
            <person name="Yoshizawa S."/>
            <person name="Kogure K."/>
            <person name="Iwasaki W."/>
        </authorList>
    </citation>
    <scope>NUCLEOTIDE SEQUENCE [LARGE SCALE GENOMIC DNA]</scope>
    <source>
        <strain evidence="9 10">KCTC 12100</strain>
    </source>
</reference>
<dbReference type="PRINTS" id="PR01021">
    <property type="entry name" value="OMPADOMAIN"/>
</dbReference>
<evidence type="ECO:0000256" key="7">
    <source>
        <dbReference type="SAM" id="SignalP"/>
    </source>
</evidence>
<evidence type="ECO:0000256" key="3">
    <source>
        <dbReference type="ARBA" id="ARBA00023136"/>
    </source>
</evidence>
<keyword evidence="4" id="KW-0998">Cell outer membrane</keyword>
<keyword evidence="3 5" id="KW-0472">Membrane</keyword>
<dbReference type="AlphaFoldDB" id="A0A2P6C6B0"/>